<evidence type="ECO:0000256" key="8">
    <source>
        <dbReference type="ARBA" id="ARBA00023065"/>
    </source>
</evidence>
<dbReference type="InterPro" id="IPR001508">
    <property type="entry name" value="Iono_Glu_rcpt_met"/>
</dbReference>
<proteinExistence type="predicted"/>
<keyword evidence="6" id="KW-0770">Synapse</keyword>
<feature type="site" description="Crucial to convey clamshell closure to channel opening" evidence="17">
    <location>
        <position position="667"/>
    </location>
</feature>
<evidence type="ECO:0000256" key="12">
    <source>
        <dbReference type="ARBA" id="ARBA00023257"/>
    </source>
</evidence>
<dbReference type="SMART" id="SM00918">
    <property type="entry name" value="Lig_chan-Glu_bd"/>
    <property type="match status" value="1"/>
</dbReference>
<feature type="signal peptide" evidence="20">
    <location>
        <begin position="1"/>
        <end position="15"/>
    </location>
</feature>
<evidence type="ECO:0000313" key="24">
    <source>
        <dbReference type="RefSeq" id="XP_031571820.1"/>
    </source>
</evidence>
<dbReference type="Proteomes" id="UP000515163">
    <property type="component" value="Unplaced"/>
</dbReference>
<dbReference type="Gene3D" id="3.40.190.10">
    <property type="entry name" value="Periplasmic binding protein-like II"/>
    <property type="match status" value="2"/>
</dbReference>
<keyword evidence="9 19" id="KW-0472">Membrane</keyword>
<dbReference type="Pfam" id="PF00060">
    <property type="entry name" value="Lig_chan"/>
    <property type="match status" value="1"/>
</dbReference>
<dbReference type="SMART" id="SM00079">
    <property type="entry name" value="PBPe"/>
    <property type="match status" value="1"/>
</dbReference>
<comment type="subcellular location">
    <subcellularLocation>
        <location evidence="1">Cell membrane</location>
        <topology evidence="1">Multi-pass membrane protein</topology>
    </subcellularLocation>
    <subcellularLocation>
        <location evidence="15">Postsynaptic cell membrane</location>
    </subcellularLocation>
</comment>
<evidence type="ECO:0000256" key="6">
    <source>
        <dbReference type="ARBA" id="ARBA00023018"/>
    </source>
</evidence>
<feature type="chain" id="PRO_5044653277" evidence="20">
    <location>
        <begin position="16"/>
        <end position="973"/>
    </location>
</feature>
<keyword evidence="14" id="KW-0407">Ion channel</keyword>
<evidence type="ECO:0000256" key="17">
    <source>
        <dbReference type="PIRSR" id="PIRSR601508-2"/>
    </source>
</evidence>
<dbReference type="InterPro" id="IPR015683">
    <property type="entry name" value="Ionotropic_Glu_rcpt"/>
</dbReference>
<feature type="transmembrane region" description="Helical" evidence="19">
    <location>
        <begin position="827"/>
        <end position="851"/>
    </location>
</feature>
<keyword evidence="7" id="KW-0175">Coiled coil</keyword>
<keyword evidence="3" id="KW-1003">Cell membrane</keyword>
<evidence type="ECO:0000256" key="13">
    <source>
        <dbReference type="ARBA" id="ARBA00023286"/>
    </source>
</evidence>
<dbReference type="AlphaFoldDB" id="A0A6P8J2B4"/>
<dbReference type="FunFam" id="3.40.190.10:FF:000078">
    <property type="entry name" value="glutamate receptor ionotropic, NMDA 3B"/>
    <property type="match status" value="1"/>
</dbReference>
<feature type="disulfide bond" evidence="18">
    <location>
        <begin position="748"/>
        <end position="801"/>
    </location>
</feature>
<dbReference type="PRINTS" id="PR00177">
    <property type="entry name" value="NMDARECEPTOR"/>
</dbReference>
<feature type="transmembrane region" description="Helical" evidence="19">
    <location>
        <begin position="599"/>
        <end position="619"/>
    </location>
</feature>
<dbReference type="RefSeq" id="XP_031571821.1">
    <property type="nucleotide sequence ID" value="XM_031715961.1"/>
</dbReference>
<dbReference type="PANTHER" id="PTHR18966">
    <property type="entry name" value="IONOTROPIC GLUTAMATE RECEPTOR"/>
    <property type="match status" value="1"/>
</dbReference>
<name>A0A6P8J2B4_ACTTE</name>
<feature type="binding site" evidence="16">
    <location>
        <position position="734"/>
    </location>
    <ligand>
        <name>L-glutamate</name>
        <dbReference type="ChEBI" id="CHEBI:29985"/>
    </ligand>
</feature>
<evidence type="ECO:0000256" key="16">
    <source>
        <dbReference type="PIRSR" id="PIRSR601508-1"/>
    </source>
</evidence>
<evidence type="ECO:0000313" key="25">
    <source>
        <dbReference type="RefSeq" id="XP_031571821.1"/>
    </source>
</evidence>
<dbReference type="InterPro" id="IPR001828">
    <property type="entry name" value="ANF_lig-bd_rcpt"/>
</dbReference>
<dbReference type="InterPro" id="IPR028082">
    <property type="entry name" value="Peripla_BP_I"/>
</dbReference>
<evidence type="ECO:0000256" key="20">
    <source>
        <dbReference type="SAM" id="SignalP"/>
    </source>
</evidence>
<feature type="binding site" evidence="16">
    <location>
        <position position="692"/>
    </location>
    <ligand>
        <name>L-glutamate</name>
        <dbReference type="ChEBI" id="CHEBI:29985"/>
    </ligand>
</feature>
<feature type="site" description="Interaction with the cone snail toxin Con-ikot-ikot" evidence="17">
    <location>
        <position position="698"/>
    </location>
</feature>
<keyword evidence="11" id="KW-0325">Glycoprotein</keyword>
<keyword evidence="2" id="KW-0813">Transport</keyword>
<gene>
    <name evidence="24 25" type="primary">LOC116305954</name>
</gene>
<organism evidence="23 24">
    <name type="scientific">Actinia tenebrosa</name>
    <name type="common">Australian red waratah sea anemone</name>
    <dbReference type="NCBI Taxonomy" id="6105"/>
    <lineage>
        <taxon>Eukaryota</taxon>
        <taxon>Metazoa</taxon>
        <taxon>Cnidaria</taxon>
        <taxon>Anthozoa</taxon>
        <taxon>Hexacorallia</taxon>
        <taxon>Actiniaria</taxon>
        <taxon>Actiniidae</taxon>
        <taxon>Actinia</taxon>
    </lineage>
</organism>
<evidence type="ECO:0000313" key="23">
    <source>
        <dbReference type="Proteomes" id="UP000515163"/>
    </source>
</evidence>
<keyword evidence="10" id="KW-0675">Receptor</keyword>
<sequence>MVCGILLLLIFQITAQRCVLGITTSPKGRQLPGTNQIALNKSALTTWRNSSTSKRVQNDGKIGILIEKEMYPYFEKAMLFQNSILQSVKMLPKVVENNPYAVLQAICNFTGKDVSGLAFICEEPCSEMTSFASLLGWSGVMVKGRSTERSLIFPKEPTSFLDISPAKYLQNDAVIELFVQFQWKLICLIHDTKPSTASLVADLKERMKKRDLSLNHVIELDGTNVTIADGLKRVYGKSMVFVLYCSSMSAESVLEIASRQRLTSKKHAWIVGEMILENRGENVPESFPIGLIGVEYVMKDKTADHIADAINVIASGINHMTDSEANMNKLKGNCDNTTVSSVSPLYRKMINVTLKGKTGIVSFDEEGHRTGAKYAFLNLRKERNTQKLFWQNVGFLENDHVTLEQIVWPGDVVHTPSGLPRASLRVVMYEVAPLIYVKESDSTEECQQGITCTLVTKENKEVPRCCYGLCIDLINMLSQDLDFDPIIRIIEGGRAGSFKHGKWTGLVGSVLYGEADMGMSSISITEERSKVIDFTEPFLHTGSTILVAKRPGSFKGDGFLRPFELESWLFIFGVLYLVAFVIFIFESKNPGLQRSKHKHLAGQFDIHVSIWLIYSRLFSGNLDAHVPRFVSSRVVLSSWAFSSLLLIALYTANLAAFMVQKEQAHYIDSINDSIIQNPSKSLLRFTTIRDTSVENYFKVNYPRIFKYMRQYQFNHSSDGVQAVKDGKIDAFIWEAVTLDRYVANDSRCNLLTVGKQFDKNGFAAVFSKGSEWTKKVSEKIMEYQTSEEYRQMAEKWQEGSCKQTPKAGRFKAAFSIDRLDYVNLSGVFYLLAVGIGLSFLVLIGENFYWMFQKKTENRRMNTRSPMNGAERLELQKKVGEVREFLDDNYYRDQQVVFLSKVEKELQETLQELRDVQAMLDTRRHFLTPFDNSRSDSNQDDILEGLTLSEVKSAIESMKLEEFKNSKVERESVV</sequence>
<evidence type="ECO:0000256" key="2">
    <source>
        <dbReference type="ARBA" id="ARBA00022448"/>
    </source>
</evidence>
<dbReference type="Gene3D" id="1.10.287.70">
    <property type="match status" value="1"/>
</dbReference>
<keyword evidence="13" id="KW-1071">Ligand-gated ion channel</keyword>
<dbReference type="OrthoDB" id="5984008at2759"/>
<reference evidence="24 25" key="1">
    <citation type="submission" date="2025-04" db="UniProtKB">
        <authorList>
            <consortium name="RefSeq"/>
        </authorList>
    </citation>
    <scope>IDENTIFICATION</scope>
    <source>
        <tissue evidence="24 25">Tentacle</tissue>
    </source>
</reference>
<evidence type="ECO:0000256" key="9">
    <source>
        <dbReference type="ARBA" id="ARBA00023136"/>
    </source>
</evidence>
<evidence type="ECO:0000256" key="14">
    <source>
        <dbReference type="ARBA" id="ARBA00023303"/>
    </source>
</evidence>
<evidence type="ECO:0000256" key="11">
    <source>
        <dbReference type="ARBA" id="ARBA00023180"/>
    </source>
</evidence>
<evidence type="ECO:0000256" key="10">
    <source>
        <dbReference type="ARBA" id="ARBA00023170"/>
    </source>
</evidence>
<evidence type="ECO:0000259" key="22">
    <source>
        <dbReference type="SMART" id="SM00918"/>
    </source>
</evidence>
<keyword evidence="5 19" id="KW-1133">Transmembrane helix</keyword>
<feature type="binding site" evidence="16">
    <location>
        <position position="528"/>
    </location>
    <ligand>
        <name>L-glutamate</name>
        <dbReference type="ChEBI" id="CHEBI:29985"/>
    </ligand>
</feature>
<feature type="binding site" evidence="16">
    <location>
        <position position="523"/>
    </location>
    <ligand>
        <name>L-glutamate</name>
        <dbReference type="ChEBI" id="CHEBI:29985"/>
    </ligand>
</feature>
<feature type="transmembrane region" description="Helical" evidence="19">
    <location>
        <begin position="639"/>
        <end position="659"/>
    </location>
</feature>
<dbReference type="GO" id="GO:0015276">
    <property type="term" value="F:ligand-gated monoatomic ion channel activity"/>
    <property type="evidence" value="ECO:0007669"/>
    <property type="project" value="InterPro"/>
</dbReference>
<feature type="domain" description="Ionotropic glutamate receptor C-terminal" evidence="21">
    <location>
        <begin position="447"/>
        <end position="799"/>
    </location>
</feature>
<evidence type="ECO:0000256" key="19">
    <source>
        <dbReference type="SAM" id="Phobius"/>
    </source>
</evidence>
<dbReference type="Pfam" id="PF01094">
    <property type="entry name" value="ANF_receptor"/>
    <property type="match status" value="1"/>
</dbReference>
<dbReference type="SUPFAM" id="SSF53850">
    <property type="entry name" value="Periplasmic binding protein-like II"/>
    <property type="match status" value="1"/>
</dbReference>
<dbReference type="RefSeq" id="XP_031571820.1">
    <property type="nucleotide sequence ID" value="XM_031715960.1"/>
</dbReference>
<keyword evidence="23" id="KW-1185">Reference proteome</keyword>
<dbReference type="Gene3D" id="3.40.50.2300">
    <property type="match status" value="2"/>
</dbReference>
<dbReference type="GeneID" id="116305954"/>
<evidence type="ECO:0000256" key="5">
    <source>
        <dbReference type="ARBA" id="ARBA00022989"/>
    </source>
</evidence>
<evidence type="ECO:0000259" key="21">
    <source>
        <dbReference type="SMART" id="SM00079"/>
    </source>
</evidence>
<dbReference type="InterPro" id="IPR001320">
    <property type="entry name" value="Iontro_rcpt_C"/>
</dbReference>
<dbReference type="InterPro" id="IPR019594">
    <property type="entry name" value="Glu/Gly-bd"/>
</dbReference>
<evidence type="ECO:0000256" key="18">
    <source>
        <dbReference type="PIRSR" id="PIRSR601508-3"/>
    </source>
</evidence>
<accession>A0A6P8J2B4</accession>
<protein>
    <submittedName>
        <fullName evidence="24 25">Glutamate receptor ionotropic, NMDA 2A-like</fullName>
    </submittedName>
</protein>
<feature type="domain" description="Ionotropic glutamate receptor L-glutamate and glycine-binding" evidence="22">
    <location>
        <begin position="453"/>
        <end position="512"/>
    </location>
</feature>
<dbReference type="SUPFAM" id="SSF53822">
    <property type="entry name" value="Periplasmic binding protein-like I"/>
    <property type="match status" value="1"/>
</dbReference>
<keyword evidence="4 19" id="KW-0812">Transmembrane</keyword>
<dbReference type="KEGG" id="aten:116305954"/>
<dbReference type="GO" id="GO:0043226">
    <property type="term" value="C:organelle"/>
    <property type="evidence" value="ECO:0007669"/>
    <property type="project" value="UniProtKB-ARBA"/>
</dbReference>
<feature type="transmembrane region" description="Helical" evidence="19">
    <location>
        <begin position="568"/>
        <end position="587"/>
    </location>
</feature>
<evidence type="ECO:0000256" key="4">
    <source>
        <dbReference type="ARBA" id="ARBA00022692"/>
    </source>
</evidence>
<dbReference type="GO" id="GO:0045211">
    <property type="term" value="C:postsynaptic membrane"/>
    <property type="evidence" value="ECO:0007669"/>
    <property type="project" value="UniProtKB-SubCell"/>
</dbReference>
<dbReference type="Pfam" id="PF10613">
    <property type="entry name" value="Lig_chan-Glu_bd"/>
    <property type="match status" value="1"/>
</dbReference>
<keyword evidence="12" id="KW-0628">Postsynaptic cell membrane</keyword>
<dbReference type="GO" id="GO:0038023">
    <property type="term" value="F:signaling receptor activity"/>
    <property type="evidence" value="ECO:0007669"/>
    <property type="project" value="InterPro"/>
</dbReference>
<evidence type="ECO:0000256" key="3">
    <source>
        <dbReference type="ARBA" id="ARBA00022475"/>
    </source>
</evidence>
<evidence type="ECO:0000256" key="1">
    <source>
        <dbReference type="ARBA" id="ARBA00004651"/>
    </source>
</evidence>
<keyword evidence="8" id="KW-0406">Ion transport</keyword>
<evidence type="ECO:0000256" key="15">
    <source>
        <dbReference type="ARBA" id="ARBA00034100"/>
    </source>
</evidence>
<keyword evidence="18" id="KW-1015">Disulfide bond</keyword>
<evidence type="ECO:0000256" key="7">
    <source>
        <dbReference type="ARBA" id="ARBA00023054"/>
    </source>
</evidence>
<keyword evidence="20" id="KW-0732">Signal</keyword>